<evidence type="ECO:0000313" key="3">
    <source>
        <dbReference type="Proteomes" id="UP001143370"/>
    </source>
</evidence>
<dbReference type="AlphaFoldDB" id="A0A9W6J6L2"/>
<feature type="transmembrane region" description="Helical" evidence="1">
    <location>
        <begin position="27"/>
        <end position="47"/>
    </location>
</feature>
<dbReference type="Proteomes" id="UP001143370">
    <property type="component" value="Unassembled WGS sequence"/>
</dbReference>
<sequence length="50" mass="5256">MIVGITGVMFFLCSQEVDMIRVLVQEAAALASIALFVAMIGLWAGVITGV</sequence>
<proteinExistence type="predicted"/>
<protein>
    <submittedName>
        <fullName evidence="2">Uncharacterized protein</fullName>
    </submittedName>
</protein>
<accession>A0A9W6J6L2</accession>
<gene>
    <name evidence="2" type="ORF">GCM10017643_14320</name>
</gene>
<reference evidence="2" key="2">
    <citation type="submission" date="2023-01" db="EMBL/GenBank/DDBJ databases">
        <authorList>
            <person name="Sun Q."/>
            <person name="Evtushenko L."/>
        </authorList>
    </citation>
    <scope>NUCLEOTIDE SEQUENCE</scope>
    <source>
        <strain evidence="2">VKM B-2484</strain>
    </source>
</reference>
<keyword evidence="3" id="KW-1185">Reference proteome</keyword>
<dbReference type="EMBL" id="BSFJ01000005">
    <property type="protein sequence ID" value="GLK71317.1"/>
    <property type="molecule type" value="Genomic_DNA"/>
</dbReference>
<comment type="caution">
    <text evidence="2">The sequence shown here is derived from an EMBL/GenBank/DDBJ whole genome shotgun (WGS) entry which is preliminary data.</text>
</comment>
<evidence type="ECO:0000256" key="1">
    <source>
        <dbReference type="SAM" id="Phobius"/>
    </source>
</evidence>
<name>A0A9W6J6L2_9HYPH</name>
<organism evidence="2 3">
    <name type="scientific">Ancylobacter dichloromethanicus</name>
    <dbReference type="NCBI Taxonomy" id="518825"/>
    <lineage>
        <taxon>Bacteria</taxon>
        <taxon>Pseudomonadati</taxon>
        <taxon>Pseudomonadota</taxon>
        <taxon>Alphaproteobacteria</taxon>
        <taxon>Hyphomicrobiales</taxon>
        <taxon>Xanthobacteraceae</taxon>
        <taxon>Ancylobacter</taxon>
    </lineage>
</organism>
<keyword evidence="1" id="KW-1133">Transmembrane helix</keyword>
<keyword evidence="1" id="KW-0472">Membrane</keyword>
<keyword evidence="1" id="KW-0812">Transmembrane</keyword>
<reference evidence="2" key="1">
    <citation type="journal article" date="2014" name="Int. J. Syst. Evol. Microbiol.">
        <title>Complete genome sequence of Corynebacterium casei LMG S-19264T (=DSM 44701T), isolated from a smear-ripened cheese.</title>
        <authorList>
            <consortium name="US DOE Joint Genome Institute (JGI-PGF)"/>
            <person name="Walter F."/>
            <person name="Albersmeier A."/>
            <person name="Kalinowski J."/>
            <person name="Ruckert C."/>
        </authorList>
    </citation>
    <scope>NUCLEOTIDE SEQUENCE</scope>
    <source>
        <strain evidence="2">VKM B-2484</strain>
    </source>
</reference>
<evidence type="ECO:0000313" key="2">
    <source>
        <dbReference type="EMBL" id="GLK71317.1"/>
    </source>
</evidence>